<feature type="domain" description="Reverse transcriptase" evidence="2">
    <location>
        <begin position="1"/>
        <end position="60"/>
    </location>
</feature>
<dbReference type="Proteomes" id="UP000821853">
    <property type="component" value="Unassembled WGS sequence"/>
</dbReference>
<dbReference type="InterPro" id="IPR000477">
    <property type="entry name" value="RT_dom"/>
</dbReference>
<accession>A0A9J6GRU7</accession>
<feature type="region of interest" description="Disordered" evidence="1">
    <location>
        <begin position="1"/>
        <end position="20"/>
    </location>
</feature>
<keyword evidence="4" id="KW-1185">Reference proteome</keyword>
<evidence type="ECO:0000256" key="1">
    <source>
        <dbReference type="SAM" id="MobiDB-lite"/>
    </source>
</evidence>
<comment type="caution">
    <text evidence="3">The sequence shown here is derived from an EMBL/GenBank/DDBJ whole genome shotgun (WGS) entry which is preliminary data.</text>
</comment>
<proteinExistence type="predicted"/>
<dbReference type="EMBL" id="JABSTR010000008">
    <property type="protein sequence ID" value="KAH9377223.1"/>
    <property type="molecule type" value="Genomic_DNA"/>
</dbReference>
<gene>
    <name evidence="3" type="ORF">HPB48_009096</name>
</gene>
<evidence type="ECO:0000313" key="3">
    <source>
        <dbReference type="EMBL" id="KAH9377223.1"/>
    </source>
</evidence>
<organism evidence="3 4">
    <name type="scientific">Haemaphysalis longicornis</name>
    <name type="common">Bush tick</name>
    <dbReference type="NCBI Taxonomy" id="44386"/>
    <lineage>
        <taxon>Eukaryota</taxon>
        <taxon>Metazoa</taxon>
        <taxon>Ecdysozoa</taxon>
        <taxon>Arthropoda</taxon>
        <taxon>Chelicerata</taxon>
        <taxon>Arachnida</taxon>
        <taxon>Acari</taxon>
        <taxon>Parasitiformes</taxon>
        <taxon>Ixodida</taxon>
        <taxon>Ixodoidea</taxon>
        <taxon>Ixodidae</taxon>
        <taxon>Haemaphysalinae</taxon>
        <taxon>Haemaphysalis</taxon>
    </lineage>
</organism>
<reference evidence="3 4" key="1">
    <citation type="journal article" date="2020" name="Cell">
        <title>Large-Scale Comparative Analyses of Tick Genomes Elucidate Their Genetic Diversity and Vector Capacities.</title>
        <authorList>
            <consortium name="Tick Genome and Microbiome Consortium (TIGMIC)"/>
            <person name="Jia N."/>
            <person name="Wang J."/>
            <person name="Shi W."/>
            <person name="Du L."/>
            <person name="Sun Y."/>
            <person name="Zhan W."/>
            <person name="Jiang J.F."/>
            <person name="Wang Q."/>
            <person name="Zhang B."/>
            <person name="Ji P."/>
            <person name="Bell-Sakyi L."/>
            <person name="Cui X.M."/>
            <person name="Yuan T.T."/>
            <person name="Jiang B.G."/>
            <person name="Yang W.F."/>
            <person name="Lam T.T."/>
            <person name="Chang Q.C."/>
            <person name="Ding S.J."/>
            <person name="Wang X.J."/>
            <person name="Zhu J.G."/>
            <person name="Ruan X.D."/>
            <person name="Zhao L."/>
            <person name="Wei J.T."/>
            <person name="Ye R.Z."/>
            <person name="Que T.C."/>
            <person name="Du C.H."/>
            <person name="Zhou Y.H."/>
            <person name="Cheng J.X."/>
            <person name="Dai P.F."/>
            <person name="Guo W.B."/>
            <person name="Han X.H."/>
            <person name="Huang E.J."/>
            <person name="Li L.F."/>
            <person name="Wei W."/>
            <person name="Gao Y.C."/>
            <person name="Liu J.Z."/>
            <person name="Shao H.Z."/>
            <person name="Wang X."/>
            <person name="Wang C.C."/>
            <person name="Yang T.C."/>
            <person name="Huo Q.B."/>
            <person name="Li W."/>
            <person name="Chen H.Y."/>
            <person name="Chen S.E."/>
            <person name="Zhou L.G."/>
            <person name="Ni X.B."/>
            <person name="Tian J.H."/>
            <person name="Sheng Y."/>
            <person name="Liu T."/>
            <person name="Pan Y.S."/>
            <person name="Xia L.Y."/>
            <person name="Li J."/>
            <person name="Zhao F."/>
            <person name="Cao W.C."/>
        </authorList>
    </citation>
    <scope>NUCLEOTIDE SEQUENCE [LARGE SCALE GENOMIC DNA]</scope>
    <source>
        <strain evidence="3">HaeL-2018</strain>
    </source>
</reference>
<dbReference type="AlphaFoldDB" id="A0A9J6GRU7"/>
<sequence>MPTIRNGDLSPDTISTPIDGTPQAAVQTPALFNITMMTLPSKLYEIEDILHYCYAKDITI</sequence>
<evidence type="ECO:0000259" key="2">
    <source>
        <dbReference type="PROSITE" id="PS50878"/>
    </source>
</evidence>
<dbReference type="VEuPathDB" id="VectorBase:HLOH_046651"/>
<name>A0A9J6GRU7_HAELO</name>
<evidence type="ECO:0000313" key="4">
    <source>
        <dbReference type="Proteomes" id="UP000821853"/>
    </source>
</evidence>
<protein>
    <recommendedName>
        <fullName evidence="2">Reverse transcriptase domain-containing protein</fullName>
    </recommendedName>
</protein>
<dbReference type="PROSITE" id="PS50878">
    <property type="entry name" value="RT_POL"/>
    <property type="match status" value="1"/>
</dbReference>